<name>C6PMZ5_9CLOT</name>
<sequence>MKIFRLLYNSFIWGMLISILTFQNEWLEMRINTGIFIPITMLLSLIVAMLIKKFSKLHILQLNLISTTLNVLVCTTISIIVLGKERIQVVPAAIIREGIKESNIDFFSYKYSIIDFFNIWTYFMFF</sequence>
<proteinExistence type="predicted"/>
<dbReference type="EMBL" id="ACVI01000002">
    <property type="protein sequence ID" value="EET89328.1"/>
    <property type="molecule type" value="Genomic_DNA"/>
</dbReference>
<evidence type="ECO:0000256" key="1">
    <source>
        <dbReference type="SAM" id="Phobius"/>
    </source>
</evidence>
<keyword evidence="1" id="KW-0812">Transmembrane</keyword>
<protein>
    <submittedName>
        <fullName evidence="2">Uncharacterized protein</fullName>
    </submittedName>
</protein>
<dbReference type="AlphaFoldDB" id="C6PMZ5"/>
<dbReference type="Proteomes" id="UP000004198">
    <property type="component" value="Unassembled WGS sequence"/>
</dbReference>
<keyword evidence="1" id="KW-0472">Membrane</keyword>
<organism evidence="2 3">
    <name type="scientific">Clostridium carboxidivorans P7</name>
    <dbReference type="NCBI Taxonomy" id="536227"/>
    <lineage>
        <taxon>Bacteria</taxon>
        <taxon>Bacillati</taxon>
        <taxon>Bacillota</taxon>
        <taxon>Clostridia</taxon>
        <taxon>Eubacteriales</taxon>
        <taxon>Clostridiaceae</taxon>
        <taxon>Clostridium</taxon>
    </lineage>
</organism>
<dbReference type="eggNOG" id="ENOG5030U2B">
    <property type="taxonomic scope" value="Bacteria"/>
</dbReference>
<dbReference type="OrthoDB" id="308891at2"/>
<dbReference type="RefSeq" id="WP_007059047.1">
    <property type="nucleotide sequence ID" value="NZ_ACVI01000002.1"/>
</dbReference>
<evidence type="ECO:0000313" key="2">
    <source>
        <dbReference type="EMBL" id="EET89328.1"/>
    </source>
</evidence>
<feature type="transmembrane region" description="Helical" evidence="1">
    <location>
        <begin position="57"/>
        <end position="82"/>
    </location>
</feature>
<keyword evidence="1" id="KW-1133">Transmembrane helix</keyword>
<feature type="transmembrane region" description="Helical" evidence="1">
    <location>
        <begin position="6"/>
        <end position="22"/>
    </location>
</feature>
<gene>
    <name evidence="2" type="ORF">CcarbDRAFT_0162</name>
</gene>
<feature type="transmembrane region" description="Helical" evidence="1">
    <location>
        <begin position="34"/>
        <end position="51"/>
    </location>
</feature>
<comment type="caution">
    <text evidence="2">The sequence shown here is derived from an EMBL/GenBank/DDBJ whole genome shotgun (WGS) entry which is preliminary data.</text>
</comment>
<accession>C6PMZ5</accession>
<keyword evidence="3" id="KW-1185">Reference proteome</keyword>
<evidence type="ECO:0000313" key="3">
    <source>
        <dbReference type="Proteomes" id="UP000004198"/>
    </source>
</evidence>
<reference evidence="2 3" key="1">
    <citation type="submission" date="2009-06" db="EMBL/GenBank/DDBJ databases">
        <title>The draft genome of Clostridium carboxidivorans P7.</title>
        <authorList>
            <consortium name="US DOE Joint Genome Institute (JGI-PGF)"/>
            <person name="Lucas S."/>
            <person name="Copeland A."/>
            <person name="Lapidus A."/>
            <person name="Glavina del Rio T."/>
            <person name="Tice H."/>
            <person name="Bruce D."/>
            <person name="Goodwin L."/>
            <person name="Pitluck S."/>
            <person name="Larimer F."/>
            <person name="Land M.L."/>
            <person name="Hauser L."/>
            <person name="Hemme C.L."/>
        </authorList>
    </citation>
    <scope>NUCLEOTIDE SEQUENCE [LARGE SCALE GENOMIC DNA]</scope>
    <source>
        <strain evidence="2 3">P7</strain>
    </source>
</reference>